<protein>
    <recommendedName>
        <fullName evidence="6">FAD-binding domain-containing protein</fullName>
    </recommendedName>
</protein>
<evidence type="ECO:0000313" key="7">
    <source>
        <dbReference type="EMBL" id="KAJ9607730.1"/>
    </source>
</evidence>
<gene>
    <name evidence="7" type="ORF">H2200_007808</name>
</gene>
<dbReference type="EMBL" id="JAPDRK010000011">
    <property type="protein sequence ID" value="KAJ9607730.1"/>
    <property type="molecule type" value="Genomic_DNA"/>
</dbReference>
<dbReference type="GO" id="GO:0071949">
    <property type="term" value="F:FAD binding"/>
    <property type="evidence" value="ECO:0007669"/>
    <property type="project" value="InterPro"/>
</dbReference>
<keyword evidence="4" id="KW-0560">Oxidoreductase</keyword>
<organism evidence="7 8">
    <name type="scientific">Cladophialophora chaetospira</name>
    <dbReference type="NCBI Taxonomy" id="386627"/>
    <lineage>
        <taxon>Eukaryota</taxon>
        <taxon>Fungi</taxon>
        <taxon>Dikarya</taxon>
        <taxon>Ascomycota</taxon>
        <taxon>Pezizomycotina</taxon>
        <taxon>Eurotiomycetes</taxon>
        <taxon>Chaetothyriomycetidae</taxon>
        <taxon>Chaetothyriales</taxon>
        <taxon>Herpotrichiellaceae</taxon>
        <taxon>Cladophialophora</taxon>
    </lineage>
</organism>
<dbReference type="GO" id="GO:0004497">
    <property type="term" value="F:monooxygenase activity"/>
    <property type="evidence" value="ECO:0007669"/>
    <property type="project" value="UniProtKB-KW"/>
</dbReference>
<dbReference type="InterPro" id="IPR050493">
    <property type="entry name" value="FAD-dep_Monooxygenase_BioMet"/>
</dbReference>
<dbReference type="PRINTS" id="PR00420">
    <property type="entry name" value="RNGMNOXGNASE"/>
</dbReference>
<comment type="similarity">
    <text evidence="1">Belongs to the paxM FAD-dependent monooxygenase family.</text>
</comment>
<evidence type="ECO:0000256" key="3">
    <source>
        <dbReference type="ARBA" id="ARBA00022827"/>
    </source>
</evidence>
<dbReference type="PANTHER" id="PTHR13789:SF147">
    <property type="entry name" value="PUTATIVE (AFU_ORTHOLOGUE AFUA_2G01950)-RELATED"/>
    <property type="match status" value="1"/>
</dbReference>
<accession>A0AA38X6G5</accession>
<reference evidence="7" key="1">
    <citation type="submission" date="2022-10" db="EMBL/GenBank/DDBJ databases">
        <title>Culturing micro-colonial fungi from biological soil crusts in the Mojave desert and describing Neophaeococcomyces mojavensis, and introducing the new genera and species Taxawa tesnikishii.</title>
        <authorList>
            <person name="Kurbessoian T."/>
            <person name="Stajich J.E."/>
        </authorList>
    </citation>
    <scope>NUCLEOTIDE SEQUENCE</scope>
    <source>
        <strain evidence="7">TK_41</strain>
    </source>
</reference>
<evidence type="ECO:0000256" key="1">
    <source>
        <dbReference type="ARBA" id="ARBA00007992"/>
    </source>
</evidence>
<evidence type="ECO:0000256" key="2">
    <source>
        <dbReference type="ARBA" id="ARBA00022630"/>
    </source>
</evidence>
<dbReference type="AlphaFoldDB" id="A0AA38X6G5"/>
<evidence type="ECO:0000259" key="6">
    <source>
        <dbReference type="Pfam" id="PF01494"/>
    </source>
</evidence>
<comment type="caution">
    <text evidence="7">The sequence shown here is derived from an EMBL/GenBank/DDBJ whole genome shotgun (WGS) entry which is preliminary data.</text>
</comment>
<feature type="domain" description="FAD-binding" evidence="6">
    <location>
        <begin position="5"/>
        <end position="359"/>
    </location>
</feature>
<dbReference type="Proteomes" id="UP001172673">
    <property type="component" value="Unassembled WGS sequence"/>
</dbReference>
<dbReference type="Gene3D" id="3.50.50.60">
    <property type="entry name" value="FAD/NAD(P)-binding domain"/>
    <property type="match status" value="1"/>
</dbReference>
<sequence length="440" mass="48369">MASFQIIIVGAGIGGLATALSISQKTKHKILVLESSPVLTEAGAGIQLNASASRLASNWGLTEQFEAVATRPDFVEIRRYDDFELLGLIPANVKGYSERVRGSPHWLVHRVDYQKILADAAVANGVKLEFAQKVVDVDVDAITITLADGRTLRADLIIGADGIHSRVRRSIPSLRNIAPRKGESFCYRALIPREKMLENPSTTALIDNQSQQAWAGQDKHIIAYPIAKGELYNLVMMVPDRGDAPLGRYNEPGDVDEMREIFKDYSDTAKAVLNAIDHCAQWIIAELPPLPTWSSLNRRTVLVGDACHAMTPHAASGAMASLEDAEVLGLCLATCSGVDDIPRAIADYEHLRQPRCERIQEISRANGSTFSLPDGPMQQARDKVWLAQKVALEKQLANDAALEVPEEDMTKQYPHPSVVQWLVGHNITQEAQVYLETRRA</sequence>
<name>A0AA38X6G5_9EURO</name>
<keyword evidence="3" id="KW-0274">FAD</keyword>
<keyword evidence="8" id="KW-1185">Reference proteome</keyword>
<dbReference type="PANTHER" id="PTHR13789">
    <property type="entry name" value="MONOOXYGENASE"/>
    <property type="match status" value="1"/>
</dbReference>
<dbReference type="SUPFAM" id="SSF51905">
    <property type="entry name" value="FAD/NAD(P)-binding domain"/>
    <property type="match status" value="1"/>
</dbReference>
<dbReference type="InterPro" id="IPR036188">
    <property type="entry name" value="FAD/NAD-bd_sf"/>
</dbReference>
<evidence type="ECO:0000256" key="5">
    <source>
        <dbReference type="ARBA" id="ARBA00023033"/>
    </source>
</evidence>
<dbReference type="Pfam" id="PF01494">
    <property type="entry name" value="FAD_binding_3"/>
    <property type="match status" value="1"/>
</dbReference>
<dbReference type="InterPro" id="IPR002938">
    <property type="entry name" value="FAD-bd"/>
</dbReference>
<proteinExistence type="inferred from homology"/>
<keyword evidence="5" id="KW-0503">Monooxygenase</keyword>
<dbReference type="SUPFAM" id="SSF54373">
    <property type="entry name" value="FAD-linked reductases, C-terminal domain"/>
    <property type="match status" value="1"/>
</dbReference>
<keyword evidence="2" id="KW-0285">Flavoprotein</keyword>
<evidence type="ECO:0000256" key="4">
    <source>
        <dbReference type="ARBA" id="ARBA00023002"/>
    </source>
</evidence>
<evidence type="ECO:0000313" key="8">
    <source>
        <dbReference type="Proteomes" id="UP001172673"/>
    </source>
</evidence>